<comment type="caution">
    <text evidence="1">The sequence shown here is derived from an EMBL/GenBank/DDBJ whole genome shotgun (WGS) entry which is preliminary data.</text>
</comment>
<gene>
    <name evidence="1" type="ORF">K460DRAFT_193891</name>
</gene>
<evidence type="ECO:0000313" key="2">
    <source>
        <dbReference type="Proteomes" id="UP000800039"/>
    </source>
</evidence>
<dbReference type="GeneID" id="63844392"/>
<reference evidence="1" key="1">
    <citation type="submission" date="2020-01" db="EMBL/GenBank/DDBJ databases">
        <authorList>
            <consortium name="DOE Joint Genome Institute"/>
            <person name="Haridas S."/>
            <person name="Albert R."/>
            <person name="Binder M."/>
            <person name="Bloem J."/>
            <person name="Labutti K."/>
            <person name="Salamov A."/>
            <person name="Andreopoulos B."/>
            <person name="Baker S.E."/>
            <person name="Barry K."/>
            <person name="Bills G."/>
            <person name="Bluhm B.H."/>
            <person name="Cannon C."/>
            <person name="Castanera R."/>
            <person name="Culley D.E."/>
            <person name="Daum C."/>
            <person name="Ezra D."/>
            <person name="Gonzalez J.B."/>
            <person name="Henrissat B."/>
            <person name="Kuo A."/>
            <person name="Liang C."/>
            <person name="Lipzen A."/>
            <person name="Lutzoni F."/>
            <person name="Magnuson J."/>
            <person name="Mondo S."/>
            <person name="Nolan M."/>
            <person name="Ohm R."/>
            <person name="Pangilinan J."/>
            <person name="Park H.-J."/>
            <person name="Ramirez L."/>
            <person name="Alfaro M."/>
            <person name="Sun H."/>
            <person name="Tritt A."/>
            <person name="Yoshinaga Y."/>
            <person name="Zwiers L.-H."/>
            <person name="Turgeon B.G."/>
            <person name="Goodwin S.B."/>
            <person name="Spatafora J.W."/>
            <person name="Crous P.W."/>
            <person name="Grigoriev I.V."/>
        </authorList>
    </citation>
    <scope>NUCLEOTIDE SEQUENCE</scope>
    <source>
        <strain evidence="1">CBS 394.84</strain>
    </source>
</reference>
<protein>
    <submittedName>
        <fullName evidence="1">Uncharacterized protein</fullName>
    </submittedName>
</protein>
<dbReference type="RefSeq" id="XP_040783440.1">
    <property type="nucleotide sequence ID" value="XM_040927140.1"/>
</dbReference>
<accession>A0A9P4L425</accession>
<proteinExistence type="predicted"/>
<sequence length="100" mass="11167">MRFEVRANFETTSLEATQELNGAAERCSQSMTAAKTALSQLHRSICTAASFSNLPFSALRPIDPLTTCRKTTEAAPRDYRLRRKRVLNNSLKHVGLQQKG</sequence>
<name>A0A9P4L425_9PLEO</name>
<dbReference type="AlphaFoldDB" id="A0A9P4L425"/>
<keyword evidence="2" id="KW-1185">Reference proteome</keyword>
<organism evidence="1 2">
    <name type="scientific">Cucurbitaria berberidis CBS 394.84</name>
    <dbReference type="NCBI Taxonomy" id="1168544"/>
    <lineage>
        <taxon>Eukaryota</taxon>
        <taxon>Fungi</taxon>
        <taxon>Dikarya</taxon>
        <taxon>Ascomycota</taxon>
        <taxon>Pezizomycotina</taxon>
        <taxon>Dothideomycetes</taxon>
        <taxon>Pleosporomycetidae</taxon>
        <taxon>Pleosporales</taxon>
        <taxon>Pleosporineae</taxon>
        <taxon>Cucurbitariaceae</taxon>
        <taxon>Cucurbitaria</taxon>
    </lineage>
</organism>
<dbReference type="Proteomes" id="UP000800039">
    <property type="component" value="Unassembled WGS sequence"/>
</dbReference>
<dbReference type="EMBL" id="ML976619">
    <property type="protein sequence ID" value="KAF1840877.1"/>
    <property type="molecule type" value="Genomic_DNA"/>
</dbReference>
<evidence type="ECO:0000313" key="1">
    <source>
        <dbReference type="EMBL" id="KAF1840877.1"/>
    </source>
</evidence>